<reference evidence="2 3" key="1">
    <citation type="submission" date="2016-03" db="EMBL/GenBank/DDBJ databases">
        <title>EvidentialGene: Evidence-directed Construction of Genes on Genomes.</title>
        <authorList>
            <person name="Gilbert D.G."/>
            <person name="Choi J.-H."/>
            <person name="Mockaitis K."/>
            <person name="Colbourne J."/>
            <person name="Pfrender M."/>
        </authorList>
    </citation>
    <scope>NUCLEOTIDE SEQUENCE [LARGE SCALE GENOMIC DNA]</scope>
    <source>
        <strain evidence="2 3">Xinb3</strain>
        <tissue evidence="2">Complete organism</tissue>
    </source>
</reference>
<organism evidence="2 3">
    <name type="scientific">Daphnia magna</name>
    <dbReference type="NCBI Taxonomy" id="35525"/>
    <lineage>
        <taxon>Eukaryota</taxon>
        <taxon>Metazoa</taxon>
        <taxon>Ecdysozoa</taxon>
        <taxon>Arthropoda</taxon>
        <taxon>Crustacea</taxon>
        <taxon>Branchiopoda</taxon>
        <taxon>Diplostraca</taxon>
        <taxon>Cladocera</taxon>
        <taxon>Anomopoda</taxon>
        <taxon>Daphniidae</taxon>
        <taxon>Daphnia</taxon>
    </lineage>
</organism>
<evidence type="ECO:0000313" key="3">
    <source>
        <dbReference type="Proteomes" id="UP000076858"/>
    </source>
</evidence>
<gene>
    <name evidence="2" type="ORF">APZ42_033685</name>
</gene>
<comment type="caution">
    <text evidence="2">The sequence shown here is derived from an EMBL/GenBank/DDBJ whole genome shotgun (WGS) entry which is preliminary data.</text>
</comment>
<dbReference type="Proteomes" id="UP000076858">
    <property type="component" value="Unassembled WGS sequence"/>
</dbReference>
<evidence type="ECO:0000256" key="1">
    <source>
        <dbReference type="SAM" id="Phobius"/>
    </source>
</evidence>
<evidence type="ECO:0000313" key="2">
    <source>
        <dbReference type="EMBL" id="KZS03495.1"/>
    </source>
</evidence>
<keyword evidence="1" id="KW-0472">Membrane</keyword>
<feature type="transmembrane region" description="Helical" evidence="1">
    <location>
        <begin position="52"/>
        <end position="74"/>
    </location>
</feature>
<protein>
    <submittedName>
        <fullName evidence="2">Uncharacterized protein</fullName>
    </submittedName>
</protein>
<keyword evidence="1" id="KW-1133">Transmembrane helix</keyword>
<dbReference type="AlphaFoldDB" id="A0A164KSC2"/>
<feature type="transmembrane region" description="Helical" evidence="1">
    <location>
        <begin position="20"/>
        <end position="40"/>
    </location>
</feature>
<keyword evidence="1" id="KW-0812">Transmembrane</keyword>
<name>A0A164KSC2_9CRUS</name>
<proteinExistence type="predicted"/>
<accession>A0A164KSC2</accession>
<keyword evidence="3" id="KW-1185">Reference proteome</keyword>
<sequence>MGKIFRNSVILKGRYLPQNFLPFGLNPVYAIWSLLRLATLPSFSSLTYCRPISWLELSLILKMCFCSVFIIKAVSHFSSITRSFDRAASRSTSNRLILVTYY</sequence>
<dbReference type="EMBL" id="LRGB01003257">
    <property type="protein sequence ID" value="KZS03495.1"/>
    <property type="molecule type" value="Genomic_DNA"/>
</dbReference>